<accession>A0A2K9DZR1</accession>
<dbReference type="EMBL" id="CP025299">
    <property type="protein sequence ID" value="AUG30153.1"/>
    <property type="molecule type" value="Genomic_DNA"/>
</dbReference>
<evidence type="ECO:0008006" key="4">
    <source>
        <dbReference type="Google" id="ProtNLM"/>
    </source>
</evidence>
<feature type="transmembrane region" description="Helical" evidence="1">
    <location>
        <begin position="482"/>
        <end position="505"/>
    </location>
</feature>
<feature type="transmembrane region" description="Helical" evidence="1">
    <location>
        <begin position="173"/>
        <end position="196"/>
    </location>
</feature>
<evidence type="ECO:0000313" key="2">
    <source>
        <dbReference type="EMBL" id="AUG30153.1"/>
    </source>
</evidence>
<feature type="transmembrane region" description="Helical" evidence="1">
    <location>
        <begin position="375"/>
        <end position="397"/>
    </location>
</feature>
<evidence type="ECO:0000313" key="3">
    <source>
        <dbReference type="Proteomes" id="UP000233276"/>
    </source>
</evidence>
<feature type="transmembrane region" description="Helical" evidence="1">
    <location>
        <begin position="21"/>
        <end position="50"/>
    </location>
</feature>
<organism evidence="2 3">
    <name type="scientific">Microbacterium hominis</name>
    <dbReference type="NCBI Taxonomy" id="162426"/>
    <lineage>
        <taxon>Bacteria</taxon>
        <taxon>Bacillati</taxon>
        <taxon>Actinomycetota</taxon>
        <taxon>Actinomycetes</taxon>
        <taxon>Micrococcales</taxon>
        <taxon>Microbacteriaceae</taxon>
        <taxon>Microbacterium</taxon>
    </lineage>
</organism>
<dbReference type="Proteomes" id="UP000233276">
    <property type="component" value="Chromosome"/>
</dbReference>
<sequence>MVATVLRLRYRILGNTLARRPWQLVGFCFGILWALGILGSVITGLVAIAVFQSLDVARAVAVTGGSALLLGWVLGPVLVTGMDTTVDADKLAPFPLTTRQVMLALTVTGLTGIPGIATSIAALATVALWVRWPLAALVAVPCIALAVLTCVVASRLVSALSTVLGGNRRGRELVGTVVLVLLIMSGPIITGTLALLGSARDLGEQVRQIAGVLSWTPIGATWAVPGDVAAGAWGSAALKLLIALATLGVLWMLWARALHGATTAPRQRAAKVARSGALGLFGRMPTGGIGATWARSLTAWLRDPRYLRQLLVVPLFPLLFAFTGGIDGFMFSSSAILVAFVLCLAGYTDVSYDGTAFASVLATGIRGRDDRLGRALGAASIGIPLVVLVAVVTTAVGGRSAELPAILGAALGLLLGGYGVSAVSSALIVSPVAAPGDSPFKSVPGQTFLTGLLVFVVMGACLVLGAPAIAFAIAGLVTGAPLWGWVALAVGIGVGGGAAALGVWLGGRALDRSGPDLLQRIKAFPTT</sequence>
<gene>
    <name evidence="2" type="ORF">CXR34_12330</name>
</gene>
<feature type="transmembrane region" description="Helical" evidence="1">
    <location>
        <begin position="403"/>
        <end position="429"/>
    </location>
</feature>
<feature type="transmembrane region" description="Helical" evidence="1">
    <location>
        <begin position="449"/>
        <end position="476"/>
    </location>
</feature>
<feature type="transmembrane region" description="Helical" evidence="1">
    <location>
        <begin position="134"/>
        <end position="153"/>
    </location>
</feature>
<keyword evidence="1" id="KW-0812">Transmembrane</keyword>
<name>A0A2K9DZR1_9MICO</name>
<feature type="transmembrane region" description="Helical" evidence="1">
    <location>
        <begin position="329"/>
        <end position="347"/>
    </location>
</feature>
<feature type="transmembrane region" description="Helical" evidence="1">
    <location>
        <begin position="236"/>
        <end position="258"/>
    </location>
</feature>
<proteinExistence type="predicted"/>
<reference evidence="2 3" key="1">
    <citation type="submission" date="2017-12" db="EMBL/GenBank/DDBJ databases">
        <title>Isolation and characterization of estrogens degradatiion strain Microbacterium hominis SJTG1.</title>
        <authorList>
            <person name="Xiong W."/>
            <person name="Yin C."/>
            <person name="Zheng D."/>
            <person name="Liang R."/>
        </authorList>
    </citation>
    <scope>NUCLEOTIDE SEQUENCE [LARGE SCALE GENOMIC DNA]</scope>
    <source>
        <strain evidence="2 3">SJTG1</strain>
    </source>
</reference>
<dbReference type="RefSeq" id="WP_101306552.1">
    <property type="nucleotide sequence ID" value="NZ_CP025299.1"/>
</dbReference>
<protein>
    <recommendedName>
        <fullName evidence="4">Transporter</fullName>
    </recommendedName>
</protein>
<dbReference type="KEGG" id="mhos:CXR34_12330"/>
<keyword evidence="1" id="KW-0472">Membrane</keyword>
<evidence type="ECO:0000256" key="1">
    <source>
        <dbReference type="SAM" id="Phobius"/>
    </source>
</evidence>
<keyword evidence="1" id="KW-1133">Transmembrane helix</keyword>
<dbReference type="AlphaFoldDB" id="A0A2K9DZR1"/>
<feature type="transmembrane region" description="Helical" evidence="1">
    <location>
        <begin position="101"/>
        <end position="128"/>
    </location>
</feature>
<feature type="transmembrane region" description="Helical" evidence="1">
    <location>
        <begin position="56"/>
        <end position="80"/>
    </location>
</feature>